<name>A0ACB0F7D2_RANTA</name>
<dbReference type="Proteomes" id="UP001162501">
    <property type="component" value="Chromosome 33"/>
</dbReference>
<protein>
    <submittedName>
        <fullName evidence="1">Uncharacterized protein</fullName>
    </submittedName>
</protein>
<dbReference type="EMBL" id="OX596117">
    <property type="protein sequence ID" value="CAI9708955.1"/>
    <property type="molecule type" value="Genomic_DNA"/>
</dbReference>
<gene>
    <name evidence="1" type="ORF">MRATA1EN3_LOCUS20168</name>
</gene>
<evidence type="ECO:0000313" key="2">
    <source>
        <dbReference type="Proteomes" id="UP001162501"/>
    </source>
</evidence>
<accession>A0ACB0F7D2</accession>
<reference evidence="1" key="1">
    <citation type="submission" date="2023-05" db="EMBL/GenBank/DDBJ databases">
        <authorList>
            <consortium name="ELIXIR-Norway"/>
        </authorList>
    </citation>
    <scope>NUCLEOTIDE SEQUENCE</scope>
</reference>
<sequence length="150" mass="15818">MVEETDKHCSRQALKVNDRERWGRKGQRIVSRFRLRWLGLARGSVWCEVVAMAAKDGGALCSVGGGELGCVRGGNAELPAAGGREHCWPLEGAGGRPGKLLGAAGSRGAAGTPCSQQCDPPRTPPRPGFPPALALWATLADPARPLLRSQ</sequence>
<organism evidence="1 2">
    <name type="scientific">Rangifer tarandus platyrhynchus</name>
    <name type="common">Svalbard reindeer</name>
    <dbReference type="NCBI Taxonomy" id="3082113"/>
    <lineage>
        <taxon>Eukaryota</taxon>
        <taxon>Metazoa</taxon>
        <taxon>Chordata</taxon>
        <taxon>Craniata</taxon>
        <taxon>Vertebrata</taxon>
        <taxon>Euteleostomi</taxon>
        <taxon>Mammalia</taxon>
        <taxon>Eutheria</taxon>
        <taxon>Laurasiatheria</taxon>
        <taxon>Artiodactyla</taxon>
        <taxon>Ruminantia</taxon>
        <taxon>Pecora</taxon>
        <taxon>Cervidae</taxon>
        <taxon>Odocoileinae</taxon>
        <taxon>Rangifer</taxon>
    </lineage>
</organism>
<proteinExistence type="predicted"/>
<evidence type="ECO:0000313" key="1">
    <source>
        <dbReference type="EMBL" id="CAI9708955.1"/>
    </source>
</evidence>